<reference evidence="2" key="1">
    <citation type="journal article" date="2017" name="Genome Biol. Evol.">
        <title>The complete genome sequence of the phytopathogenic fungus Sclerotinia sclerotiorum reveals insights into the genome architecture of broad host range pathogens.</title>
        <authorList>
            <person name="Derbyshire M."/>
            <person name="Denton-Giles M."/>
            <person name="Hegedus D."/>
            <person name="Seifbarghy S."/>
            <person name="Rollins J."/>
            <person name="van Kan J."/>
            <person name="Seidl M.F."/>
            <person name="Faino L."/>
            <person name="Mbengue M."/>
            <person name="Navaud O."/>
            <person name="Raffaele S."/>
            <person name="Hammond-Kosack K."/>
            <person name="Heard S."/>
            <person name="Oliver R."/>
        </authorList>
    </citation>
    <scope>NUCLEOTIDE SEQUENCE [LARGE SCALE GENOMIC DNA]</scope>
    <source>
        <strain evidence="2">ATCC 18683 / 1980 / Ss-1</strain>
    </source>
</reference>
<dbReference type="OrthoDB" id="3499801at2759"/>
<gene>
    <name evidence="1" type="ORF">sscle_04g032500</name>
</gene>
<evidence type="ECO:0000313" key="1">
    <source>
        <dbReference type="EMBL" id="APA08480.1"/>
    </source>
</evidence>
<organism evidence="1 2">
    <name type="scientific">Sclerotinia sclerotiorum (strain ATCC 18683 / 1980 / Ss-1)</name>
    <name type="common">White mold</name>
    <name type="synonym">Whetzelinia sclerotiorum</name>
    <dbReference type="NCBI Taxonomy" id="665079"/>
    <lineage>
        <taxon>Eukaryota</taxon>
        <taxon>Fungi</taxon>
        <taxon>Dikarya</taxon>
        <taxon>Ascomycota</taxon>
        <taxon>Pezizomycotina</taxon>
        <taxon>Leotiomycetes</taxon>
        <taxon>Helotiales</taxon>
        <taxon>Sclerotiniaceae</taxon>
        <taxon>Sclerotinia</taxon>
    </lineage>
</organism>
<dbReference type="VEuPathDB" id="FungiDB:sscle_04g032500"/>
<dbReference type="EMBL" id="CP017817">
    <property type="protein sequence ID" value="APA08480.1"/>
    <property type="molecule type" value="Genomic_DNA"/>
</dbReference>
<name>A0A1D9Q0J5_SCLS1</name>
<sequence>MFDFFILTKPRGQSKTHLKVWERHLFAQMRRNTKNPYLHPYALPLLDDYVSCNSGGAYNYMDSEDAKKLQEAADEIIMQDGEDFVLDLSGEECADRRLMFGKAKDLFMEVENIQASTQGVRLLTNLRSTESAPSPYLRFLNDVVWCRGAAENSPRSRGLAAANVLNLMEFVTTDTRVVMVPAAGTIIRVGTGADQSVEHISFHLALGYCVW</sequence>
<evidence type="ECO:0000313" key="2">
    <source>
        <dbReference type="Proteomes" id="UP000177798"/>
    </source>
</evidence>
<dbReference type="AlphaFoldDB" id="A0A1D9Q0J5"/>
<dbReference type="Proteomes" id="UP000177798">
    <property type="component" value="Chromosome 4"/>
</dbReference>
<accession>A0A1D9Q0J5</accession>
<proteinExistence type="predicted"/>
<protein>
    <submittedName>
        <fullName evidence="1">Uncharacterized protein</fullName>
    </submittedName>
</protein>